<comment type="caution">
    <text evidence="4">The sequence shown here is derived from an EMBL/GenBank/DDBJ whole genome shotgun (WGS) entry which is preliminary data.</text>
</comment>
<accession>A0ABT7V1H9</accession>
<gene>
    <name evidence="4" type="ORF">QUW25_02010</name>
</gene>
<evidence type="ECO:0000313" key="4">
    <source>
        <dbReference type="EMBL" id="MDM8270466.1"/>
    </source>
</evidence>
<dbReference type="EMBL" id="JAUDEA010000002">
    <property type="protein sequence ID" value="MDM8270466.1"/>
    <property type="molecule type" value="Genomic_DNA"/>
</dbReference>
<keyword evidence="5" id="KW-1185">Reference proteome</keyword>
<proteinExistence type="predicted"/>
<dbReference type="InterPro" id="IPR012338">
    <property type="entry name" value="Beta-lactam/transpept-like"/>
</dbReference>
<sequence length="411" mass="44912">MRVRSNIVMTVAAVALTGLLFPGAAWAQDTQDVWGLAHPTSGELLYTADEAERDALVESGWEARGVAWAAPADSDEPVYRLFSDEGTHLYTADPIECLQLMIGGWTGEGICWYSDEGKALPVIRTDRGYEISSTIPGDSTEIAWYALSGGDVTLETADGITVTGPAGFSETEEFQRVEDEIEKVHQDGHDLGIVLLDLHTGRGISYGASEQRYSASTAKALFCAMIYERHGTAGGNARLVEGAVVDSSNEDYFALFHHYSEEEFFDWLATSGAPNATEPAQAEHYLWISAAETAECWEHIWRWWLTGAEGADELAGLLGRTRHSAMGGLLRQRYDAWCKPGWYEEDWLNIAATNDVGVVFSDCGPYVLVVMTDYGSDFEPLFPIIDALNACHGALCGGSTESLLTGYEERS</sequence>
<dbReference type="RefSeq" id="WP_289510565.1">
    <property type="nucleotide sequence ID" value="NZ_JAUDEA010000002.1"/>
</dbReference>
<reference evidence="4" key="1">
    <citation type="submission" date="2023-06" db="EMBL/GenBank/DDBJ databases">
        <title>Identification and characterization of horizontal gene transfer across gut microbiota members of farm animals based on homology search.</title>
        <authorList>
            <person name="Schwarzerova J."/>
            <person name="Nykrynova M."/>
            <person name="Jureckova K."/>
            <person name="Cejkova D."/>
            <person name="Rychlik I."/>
        </authorList>
    </citation>
    <scope>NUCLEOTIDE SEQUENCE</scope>
    <source>
        <strain evidence="4">153_Feed</strain>
    </source>
</reference>
<feature type="domain" description="DUF5648" evidence="3">
    <location>
        <begin position="36"/>
        <end position="116"/>
    </location>
</feature>
<protein>
    <recommendedName>
        <fullName evidence="6">Serine hydrolase</fullName>
    </recommendedName>
</protein>
<feature type="domain" description="Beta-lactamase class A catalytic" evidence="2">
    <location>
        <begin position="280"/>
        <end position="372"/>
    </location>
</feature>
<feature type="signal peptide" evidence="1">
    <location>
        <begin position="1"/>
        <end position="27"/>
    </location>
</feature>
<organism evidence="4 5">
    <name type="scientific">Thermophilibacter provencensis</name>
    <dbReference type="NCBI Taxonomy" id="1852386"/>
    <lineage>
        <taxon>Bacteria</taxon>
        <taxon>Bacillati</taxon>
        <taxon>Actinomycetota</taxon>
        <taxon>Coriobacteriia</taxon>
        <taxon>Coriobacteriales</taxon>
        <taxon>Atopobiaceae</taxon>
        <taxon>Thermophilibacter</taxon>
    </lineage>
</organism>
<reference evidence="4" key="2">
    <citation type="submission" date="2023-06" db="EMBL/GenBank/DDBJ databases">
        <authorList>
            <person name="Zeman M."/>
            <person name="Kubasova T."/>
            <person name="Jahodarova E."/>
            <person name="Nykrynova M."/>
            <person name="Rychlik I."/>
        </authorList>
    </citation>
    <scope>NUCLEOTIDE SEQUENCE</scope>
    <source>
        <strain evidence="4">153_Feed</strain>
    </source>
</reference>
<dbReference type="Pfam" id="PF13354">
    <property type="entry name" value="Beta-lactamase2"/>
    <property type="match status" value="1"/>
</dbReference>
<evidence type="ECO:0008006" key="6">
    <source>
        <dbReference type="Google" id="ProtNLM"/>
    </source>
</evidence>
<name>A0ABT7V1H9_9ACTN</name>
<dbReference type="InterPro" id="IPR045155">
    <property type="entry name" value="Beta-lactam_cat"/>
</dbReference>
<evidence type="ECO:0000256" key="1">
    <source>
        <dbReference type="SAM" id="SignalP"/>
    </source>
</evidence>
<dbReference type="InterPro" id="IPR043708">
    <property type="entry name" value="DUF5648"/>
</dbReference>
<dbReference type="Proteomes" id="UP001529256">
    <property type="component" value="Unassembled WGS sequence"/>
</dbReference>
<feature type="chain" id="PRO_5046194172" description="Serine hydrolase" evidence="1">
    <location>
        <begin position="28"/>
        <end position="411"/>
    </location>
</feature>
<dbReference type="Gene3D" id="3.40.710.10">
    <property type="entry name" value="DD-peptidase/beta-lactamase superfamily"/>
    <property type="match status" value="1"/>
</dbReference>
<dbReference type="SUPFAM" id="SSF56601">
    <property type="entry name" value="beta-lactamase/transpeptidase-like"/>
    <property type="match status" value="1"/>
</dbReference>
<keyword evidence="1" id="KW-0732">Signal</keyword>
<evidence type="ECO:0000259" key="3">
    <source>
        <dbReference type="Pfam" id="PF18885"/>
    </source>
</evidence>
<evidence type="ECO:0000313" key="5">
    <source>
        <dbReference type="Proteomes" id="UP001529256"/>
    </source>
</evidence>
<evidence type="ECO:0000259" key="2">
    <source>
        <dbReference type="Pfam" id="PF13354"/>
    </source>
</evidence>
<dbReference type="Pfam" id="PF18885">
    <property type="entry name" value="DUF5648"/>
    <property type="match status" value="1"/>
</dbReference>